<dbReference type="CDD" id="cd06261">
    <property type="entry name" value="TM_PBP2"/>
    <property type="match status" value="1"/>
</dbReference>
<accession>A0A0B5E220</accession>
<dbReference type="EMBL" id="CP004393">
    <property type="protein sequence ID" value="AJE47096.1"/>
    <property type="molecule type" value="Genomic_DNA"/>
</dbReference>
<sequence length="248" mass="25530">MSEVTLKGLVLPGVVVAVWGAAAAAGLLNGPMAVTPAAVLRVPFADPAGVEIWAGIGTSLLRLVTGGVIGGVLGLATGLAFGLLRPLRRTLSPTVDAFRQIALFAWIPLLTSWFGNGEVAKIVFIALATFFPLVLSAEQGVRNVAPALREAVQVMGLSRRRQVTALYLPAALPSIAVGVQIALISSWIGTVGAEYAIGNGRGLGSYIAAAREQFRMDITLVGVAALALVGVALHAGSARIIRHLNTGV</sequence>
<dbReference type="RefSeq" id="WP_043869736.1">
    <property type="nucleotide sequence ID" value="NZ_CP004393.1"/>
</dbReference>
<organism evidence="9 10">
    <name type="scientific">Celeribacter indicus</name>
    <dbReference type="NCBI Taxonomy" id="1208324"/>
    <lineage>
        <taxon>Bacteria</taxon>
        <taxon>Pseudomonadati</taxon>
        <taxon>Pseudomonadota</taxon>
        <taxon>Alphaproteobacteria</taxon>
        <taxon>Rhodobacterales</taxon>
        <taxon>Roseobacteraceae</taxon>
        <taxon>Celeribacter</taxon>
    </lineage>
</organism>
<dbReference type="PANTHER" id="PTHR30151">
    <property type="entry name" value="ALKANE SULFONATE ABC TRANSPORTER-RELATED, MEMBRANE SUBUNIT"/>
    <property type="match status" value="1"/>
</dbReference>
<dbReference type="Pfam" id="PF00528">
    <property type="entry name" value="BPD_transp_1"/>
    <property type="match status" value="1"/>
</dbReference>
<dbReference type="AlphaFoldDB" id="A0A0B5E220"/>
<evidence type="ECO:0000256" key="4">
    <source>
        <dbReference type="ARBA" id="ARBA00022692"/>
    </source>
</evidence>
<evidence type="ECO:0000256" key="5">
    <source>
        <dbReference type="ARBA" id="ARBA00022989"/>
    </source>
</evidence>
<keyword evidence="3" id="KW-1003">Cell membrane</keyword>
<evidence type="ECO:0000256" key="3">
    <source>
        <dbReference type="ARBA" id="ARBA00022475"/>
    </source>
</evidence>
<dbReference type="Gene3D" id="1.10.3720.10">
    <property type="entry name" value="MetI-like"/>
    <property type="match status" value="1"/>
</dbReference>
<evidence type="ECO:0000259" key="8">
    <source>
        <dbReference type="PROSITE" id="PS50928"/>
    </source>
</evidence>
<evidence type="ECO:0000256" key="1">
    <source>
        <dbReference type="ARBA" id="ARBA00004651"/>
    </source>
</evidence>
<dbReference type="HOGENOM" id="CLU_046113_1_2_5"/>
<name>A0A0B5E220_9RHOB</name>
<feature type="transmembrane region" description="Helical" evidence="7">
    <location>
        <begin position="166"/>
        <end position="188"/>
    </location>
</feature>
<keyword evidence="2 7" id="KW-0813">Transport</keyword>
<dbReference type="GO" id="GO:0055085">
    <property type="term" value="P:transmembrane transport"/>
    <property type="evidence" value="ECO:0007669"/>
    <property type="project" value="InterPro"/>
</dbReference>
<comment type="subcellular location">
    <subcellularLocation>
        <location evidence="1 7">Cell membrane</location>
        <topology evidence="1 7">Multi-pass membrane protein</topology>
    </subcellularLocation>
</comment>
<dbReference type="OrthoDB" id="9790211at2"/>
<dbReference type="GO" id="GO:0005886">
    <property type="term" value="C:plasma membrane"/>
    <property type="evidence" value="ECO:0007669"/>
    <property type="project" value="UniProtKB-SubCell"/>
</dbReference>
<dbReference type="Proteomes" id="UP000031521">
    <property type="component" value="Chromosome"/>
</dbReference>
<keyword evidence="10" id="KW-1185">Reference proteome</keyword>
<feature type="domain" description="ABC transmembrane type-1" evidence="8">
    <location>
        <begin position="56"/>
        <end position="239"/>
    </location>
</feature>
<evidence type="ECO:0000256" key="6">
    <source>
        <dbReference type="ARBA" id="ARBA00023136"/>
    </source>
</evidence>
<proteinExistence type="inferred from homology"/>
<dbReference type="InterPro" id="IPR000515">
    <property type="entry name" value="MetI-like"/>
</dbReference>
<evidence type="ECO:0000256" key="2">
    <source>
        <dbReference type="ARBA" id="ARBA00022448"/>
    </source>
</evidence>
<evidence type="ECO:0000313" key="10">
    <source>
        <dbReference type="Proteomes" id="UP000031521"/>
    </source>
</evidence>
<feature type="transmembrane region" description="Helical" evidence="7">
    <location>
        <begin position="61"/>
        <end position="84"/>
    </location>
</feature>
<protein>
    <submittedName>
        <fullName evidence="9">Putative alkanesulfonate transport protein, ABC superfamily, inner membrane component</fullName>
    </submittedName>
</protein>
<dbReference type="STRING" id="1208324.P73_2381"/>
<keyword evidence="6 7" id="KW-0472">Membrane</keyword>
<dbReference type="SUPFAM" id="SSF161098">
    <property type="entry name" value="MetI-like"/>
    <property type="match status" value="1"/>
</dbReference>
<keyword evidence="5 7" id="KW-1133">Transmembrane helix</keyword>
<dbReference type="InterPro" id="IPR035906">
    <property type="entry name" value="MetI-like_sf"/>
</dbReference>
<dbReference type="PANTHER" id="PTHR30151:SF38">
    <property type="entry name" value="ALIPHATIC SULFONATES TRANSPORT PERMEASE PROTEIN SSUC-RELATED"/>
    <property type="match status" value="1"/>
</dbReference>
<evidence type="ECO:0000313" key="9">
    <source>
        <dbReference type="EMBL" id="AJE47096.1"/>
    </source>
</evidence>
<comment type="similarity">
    <text evidence="7">Belongs to the binding-protein-dependent transport system permease family.</text>
</comment>
<keyword evidence="4 7" id="KW-0812">Transmembrane</keyword>
<dbReference type="PROSITE" id="PS50928">
    <property type="entry name" value="ABC_TM1"/>
    <property type="match status" value="1"/>
</dbReference>
<feature type="transmembrane region" description="Helical" evidence="7">
    <location>
        <begin position="218"/>
        <end position="236"/>
    </location>
</feature>
<reference evidence="9 10" key="1">
    <citation type="journal article" date="2014" name="Int. J. Syst. Evol. Microbiol.">
        <title>Celeribacter indicus sp. nov., a polycyclic aromatic hydrocarbon-degrading bacterium from deep-sea sediment and reclassification of Huaishuia halophila as Celeribacter halophilus comb. nov.</title>
        <authorList>
            <person name="Lai Q."/>
            <person name="Cao J."/>
            <person name="Yuan J."/>
            <person name="Li F."/>
            <person name="Shao Z."/>
        </authorList>
    </citation>
    <scope>NUCLEOTIDE SEQUENCE [LARGE SCALE GENOMIC DNA]</scope>
    <source>
        <strain evidence="9">P73</strain>
    </source>
</reference>
<feature type="transmembrane region" description="Helical" evidence="7">
    <location>
        <begin position="96"/>
        <end position="116"/>
    </location>
</feature>
<gene>
    <name evidence="9" type="ORF">P73_2381</name>
</gene>
<evidence type="ECO:0000256" key="7">
    <source>
        <dbReference type="RuleBase" id="RU363032"/>
    </source>
</evidence>
<dbReference type="KEGG" id="cid:P73_2381"/>